<dbReference type="EMBL" id="VDMN01000003">
    <property type="protein sequence ID" value="TNM62873.1"/>
    <property type="molecule type" value="Genomic_DNA"/>
</dbReference>
<evidence type="ECO:0000313" key="3">
    <source>
        <dbReference type="EMBL" id="TNM62873.1"/>
    </source>
</evidence>
<dbReference type="OrthoDB" id="61481at2"/>
<protein>
    <submittedName>
        <fullName evidence="3">Xanthine dehydrogenase accessory protein XdhC</fullName>
    </submittedName>
</protein>
<dbReference type="InterPro" id="IPR014308">
    <property type="entry name" value="Xanthine_DH_XdhC"/>
</dbReference>
<gene>
    <name evidence="3" type="primary">xdhC</name>
    <name evidence="3" type="ORF">FHP24_16790</name>
</gene>
<evidence type="ECO:0000259" key="1">
    <source>
        <dbReference type="Pfam" id="PF02625"/>
    </source>
</evidence>
<dbReference type="NCBIfam" id="TIGR02964">
    <property type="entry name" value="xanthine_xdhC"/>
    <property type="match status" value="1"/>
</dbReference>
<accession>A0A5C4XH72</accession>
<name>A0A5C4XH72_9HYPH</name>
<comment type="caution">
    <text evidence="3">The sequence shown here is derived from an EMBL/GenBank/DDBJ whole genome shotgun (WGS) entry which is preliminary data.</text>
</comment>
<feature type="domain" description="XdhC- CoxI" evidence="1">
    <location>
        <begin position="12"/>
        <end position="71"/>
    </location>
</feature>
<dbReference type="InterPro" id="IPR027051">
    <property type="entry name" value="XdhC_Rossmann_dom"/>
</dbReference>
<keyword evidence="4" id="KW-1185">Reference proteome</keyword>
<dbReference type="Pfam" id="PF13478">
    <property type="entry name" value="XdhC_C"/>
    <property type="match status" value="1"/>
</dbReference>
<feature type="domain" description="XdhC Rossmann" evidence="2">
    <location>
        <begin position="116"/>
        <end position="263"/>
    </location>
</feature>
<sequence length="283" mass="30452">MSASSLSAFLARNRSVLVEVVEARGSTPREAGTYMLVADRTIWGTIGGGQFEYMAIDNARAILQSHGESLMDIPLGPEIGQCCGGRTKLRFTLVTPRIAAELEQRIVRENDERPAVFLFGAGHVGLALARALAPLPFAVTVIETRNEALQTLPVGVASRLTAMPEASVDNIPPGGAAVILTHDHALDFLIAERALARHDLAYVGMIGSATKRATFSHWLDRQHDHALHDENATMMSRLVLPIGGSAVRDKRPEVIAALVAAELLQRVPLTVSNTVSERQIASD</sequence>
<evidence type="ECO:0000259" key="2">
    <source>
        <dbReference type="Pfam" id="PF13478"/>
    </source>
</evidence>
<evidence type="ECO:0000313" key="4">
    <source>
        <dbReference type="Proteomes" id="UP000311605"/>
    </source>
</evidence>
<dbReference type="InterPro" id="IPR003777">
    <property type="entry name" value="XdhC_CoxI"/>
</dbReference>
<reference evidence="3 4" key="1">
    <citation type="submission" date="2019-06" db="EMBL/GenBank/DDBJ databases">
        <title>The draft genome of Rhizobium smilacinae PTYR-5.</title>
        <authorList>
            <person name="Liu L."/>
            <person name="Li L."/>
            <person name="Zhang X."/>
        </authorList>
    </citation>
    <scope>NUCLEOTIDE SEQUENCE [LARGE SCALE GENOMIC DNA]</scope>
    <source>
        <strain evidence="3 4">PTYR-5</strain>
    </source>
</reference>
<organism evidence="3 4">
    <name type="scientific">Aliirhizobium smilacinae</name>
    <dbReference type="NCBI Taxonomy" id="1395944"/>
    <lineage>
        <taxon>Bacteria</taxon>
        <taxon>Pseudomonadati</taxon>
        <taxon>Pseudomonadota</taxon>
        <taxon>Alphaproteobacteria</taxon>
        <taxon>Hyphomicrobiales</taxon>
        <taxon>Rhizobiaceae</taxon>
        <taxon>Aliirhizobium</taxon>
    </lineage>
</organism>
<dbReference type="PANTHER" id="PTHR30388">
    <property type="entry name" value="ALDEHYDE OXIDOREDUCTASE MOLYBDENUM COFACTOR ASSEMBLY PROTEIN"/>
    <property type="match status" value="1"/>
</dbReference>
<dbReference type="Proteomes" id="UP000311605">
    <property type="component" value="Unassembled WGS sequence"/>
</dbReference>
<dbReference type="InterPro" id="IPR052698">
    <property type="entry name" value="MoCofactor_Util/Proc"/>
</dbReference>
<dbReference type="RefSeq" id="WP_139677366.1">
    <property type="nucleotide sequence ID" value="NZ_VDMN01000003.1"/>
</dbReference>
<dbReference type="Gene3D" id="3.40.50.720">
    <property type="entry name" value="NAD(P)-binding Rossmann-like Domain"/>
    <property type="match status" value="1"/>
</dbReference>
<dbReference type="Pfam" id="PF02625">
    <property type="entry name" value="XdhC_CoxI"/>
    <property type="match status" value="1"/>
</dbReference>
<dbReference type="AlphaFoldDB" id="A0A5C4XH72"/>
<dbReference type="PANTHER" id="PTHR30388:SF6">
    <property type="entry name" value="XANTHINE DEHYDROGENASE SUBUNIT A-RELATED"/>
    <property type="match status" value="1"/>
</dbReference>
<proteinExistence type="predicted"/>